<name>A0AA37XHN0_9MICO</name>
<gene>
    <name evidence="1" type="ORF">GCM10025875_27570</name>
</gene>
<dbReference type="Proteomes" id="UP001157161">
    <property type="component" value="Unassembled WGS sequence"/>
</dbReference>
<keyword evidence="2" id="KW-1185">Reference proteome</keyword>
<evidence type="ECO:0000313" key="2">
    <source>
        <dbReference type="Proteomes" id="UP001157161"/>
    </source>
</evidence>
<accession>A0AA37XHN0</accession>
<comment type="caution">
    <text evidence="1">The sequence shown here is derived from an EMBL/GenBank/DDBJ whole genome shotgun (WGS) entry which is preliminary data.</text>
</comment>
<dbReference type="EMBL" id="BSUM01000001">
    <property type="protein sequence ID" value="GMA32765.1"/>
    <property type="molecule type" value="Genomic_DNA"/>
</dbReference>
<organism evidence="1 2">
    <name type="scientific">Litorihabitans aurantiacus</name>
    <dbReference type="NCBI Taxonomy" id="1930061"/>
    <lineage>
        <taxon>Bacteria</taxon>
        <taxon>Bacillati</taxon>
        <taxon>Actinomycetota</taxon>
        <taxon>Actinomycetes</taxon>
        <taxon>Micrococcales</taxon>
        <taxon>Beutenbergiaceae</taxon>
        <taxon>Litorihabitans</taxon>
    </lineage>
</organism>
<evidence type="ECO:0000313" key="1">
    <source>
        <dbReference type="EMBL" id="GMA32765.1"/>
    </source>
</evidence>
<sequence length="112" mass="11939">MTVATKAMEGLTAEADLKVSRALTLSQPTGSRSRLLAGCWACRIGLLLLATSATRVARFITKDRTQEGKIYSCVTLNAISRRAVSWPNDLSPTAALTTDAPGMAIESRLRGS</sequence>
<dbReference type="AlphaFoldDB" id="A0AA37XHN0"/>
<protein>
    <submittedName>
        <fullName evidence="1">Uncharacterized protein</fullName>
    </submittedName>
</protein>
<reference evidence="1" key="1">
    <citation type="journal article" date="2014" name="Int. J. Syst. Evol. Microbiol.">
        <title>Complete genome sequence of Corynebacterium casei LMG S-19264T (=DSM 44701T), isolated from a smear-ripened cheese.</title>
        <authorList>
            <consortium name="US DOE Joint Genome Institute (JGI-PGF)"/>
            <person name="Walter F."/>
            <person name="Albersmeier A."/>
            <person name="Kalinowski J."/>
            <person name="Ruckert C."/>
        </authorList>
    </citation>
    <scope>NUCLEOTIDE SEQUENCE</scope>
    <source>
        <strain evidence="1">NBRC 112290</strain>
    </source>
</reference>
<reference evidence="1" key="2">
    <citation type="submission" date="2023-02" db="EMBL/GenBank/DDBJ databases">
        <authorList>
            <person name="Sun Q."/>
            <person name="Mori K."/>
        </authorList>
    </citation>
    <scope>NUCLEOTIDE SEQUENCE</scope>
    <source>
        <strain evidence="1">NBRC 112290</strain>
    </source>
</reference>
<proteinExistence type="predicted"/>